<dbReference type="InterPro" id="IPR036865">
    <property type="entry name" value="CRAL-TRIO_dom_sf"/>
</dbReference>
<dbReference type="OMA" id="FLSEKFW"/>
<dbReference type="GeneID" id="14869989"/>
<dbReference type="OrthoDB" id="19923at2759"/>
<feature type="compositionally biased region" description="Polar residues" evidence="1">
    <location>
        <begin position="235"/>
        <end position="246"/>
    </location>
</feature>
<keyword evidence="4" id="KW-1185">Reference proteome</keyword>
<dbReference type="PANTHER" id="PTHR48411">
    <property type="entry name" value="OS01G0948300 PROTEIN"/>
    <property type="match status" value="1"/>
</dbReference>
<dbReference type="InterPro" id="IPR001251">
    <property type="entry name" value="CRAL-TRIO_dom"/>
</dbReference>
<evidence type="ECO:0000313" key="4">
    <source>
        <dbReference type="Proteomes" id="UP000007797"/>
    </source>
</evidence>
<dbReference type="SUPFAM" id="SSF52087">
    <property type="entry name" value="CRAL/TRIO domain"/>
    <property type="match status" value="1"/>
</dbReference>
<evidence type="ECO:0000256" key="1">
    <source>
        <dbReference type="SAM" id="MobiDB-lite"/>
    </source>
</evidence>
<dbReference type="PANTHER" id="PTHR48411:SF1">
    <property type="entry name" value="OS01G0948300 PROTEIN"/>
    <property type="match status" value="1"/>
</dbReference>
<accession>F4Q5Y1</accession>
<sequence length="262" mass="29561">MATAATIGVSELEGVTDAYKELMEKASAQDFGDIAQSGCFIPVGLDEQSHPVYLVLANKLPLGISGLDKMMSYMCKTLEPLVTGGHYSIIYSHHGLAQESTPDRAWLLKTYQLLPRNYKKNLKHFYILHPSTWLKVLFMMMSPFLSEKVWRHKVVYLDYLQELPDTLDRALIKSKIPHIVKEHDKQLLAQPEVAETVMSSMEVLGKELMSSFATPFSVFGGTDPSKWDNAYGDNYKSSYSTTNNQNDSDDDDDEDDEDDSDE</sequence>
<evidence type="ECO:0000313" key="3">
    <source>
        <dbReference type="EMBL" id="EGG17390.1"/>
    </source>
</evidence>
<dbReference type="Pfam" id="PF13716">
    <property type="entry name" value="CRAL_TRIO_2"/>
    <property type="match status" value="1"/>
</dbReference>
<name>F4Q5Y1_CACFS</name>
<feature type="domain" description="CRAL-TRIO" evidence="2">
    <location>
        <begin position="43"/>
        <end position="188"/>
    </location>
</feature>
<dbReference type="Proteomes" id="UP000007797">
    <property type="component" value="Unassembled WGS sequence"/>
</dbReference>
<protein>
    <recommendedName>
        <fullName evidence="2">CRAL-TRIO domain-containing protein</fullName>
    </recommendedName>
</protein>
<dbReference type="RefSeq" id="XP_004355874.1">
    <property type="nucleotide sequence ID" value="XM_004355821.1"/>
</dbReference>
<feature type="region of interest" description="Disordered" evidence="1">
    <location>
        <begin position="222"/>
        <end position="262"/>
    </location>
</feature>
<evidence type="ECO:0000259" key="2">
    <source>
        <dbReference type="PROSITE" id="PS50191"/>
    </source>
</evidence>
<dbReference type="KEGG" id="dfa:DFA_08385"/>
<dbReference type="AlphaFoldDB" id="F4Q5Y1"/>
<feature type="compositionally biased region" description="Acidic residues" evidence="1">
    <location>
        <begin position="247"/>
        <end position="262"/>
    </location>
</feature>
<dbReference type="CDD" id="cd00170">
    <property type="entry name" value="SEC14"/>
    <property type="match status" value="1"/>
</dbReference>
<reference evidence="4" key="1">
    <citation type="journal article" date="2011" name="Genome Res.">
        <title>Phylogeny-wide analysis of social amoeba genomes highlights ancient origins for complex intercellular communication.</title>
        <authorList>
            <person name="Heidel A.J."/>
            <person name="Lawal H.M."/>
            <person name="Felder M."/>
            <person name="Schilde C."/>
            <person name="Helps N.R."/>
            <person name="Tunggal B."/>
            <person name="Rivero F."/>
            <person name="John U."/>
            <person name="Schleicher M."/>
            <person name="Eichinger L."/>
            <person name="Platzer M."/>
            <person name="Noegel A.A."/>
            <person name="Schaap P."/>
            <person name="Gloeckner G."/>
        </authorList>
    </citation>
    <scope>NUCLEOTIDE SEQUENCE [LARGE SCALE GENOMIC DNA]</scope>
    <source>
        <strain evidence="4">SH3</strain>
    </source>
</reference>
<dbReference type="PROSITE" id="PS50191">
    <property type="entry name" value="CRAL_TRIO"/>
    <property type="match status" value="1"/>
</dbReference>
<gene>
    <name evidence="3" type="ORF">DFA_08385</name>
</gene>
<dbReference type="Gene3D" id="3.40.525.10">
    <property type="entry name" value="CRAL-TRIO lipid binding domain"/>
    <property type="match status" value="1"/>
</dbReference>
<dbReference type="EMBL" id="GL883021">
    <property type="protein sequence ID" value="EGG17390.1"/>
    <property type="molecule type" value="Genomic_DNA"/>
</dbReference>
<organism evidence="3 4">
    <name type="scientific">Cavenderia fasciculata</name>
    <name type="common">Slime mold</name>
    <name type="synonym">Dictyostelium fasciculatum</name>
    <dbReference type="NCBI Taxonomy" id="261658"/>
    <lineage>
        <taxon>Eukaryota</taxon>
        <taxon>Amoebozoa</taxon>
        <taxon>Evosea</taxon>
        <taxon>Eumycetozoa</taxon>
        <taxon>Dictyostelia</taxon>
        <taxon>Acytosteliales</taxon>
        <taxon>Cavenderiaceae</taxon>
        <taxon>Cavenderia</taxon>
    </lineage>
</organism>
<proteinExistence type="predicted"/>